<evidence type="ECO:0008006" key="3">
    <source>
        <dbReference type="Google" id="ProtNLM"/>
    </source>
</evidence>
<dbReference type="InterPro" id="IPR025533">
    <property type="entry name" value="DUF4419"/>
</dbReference>
<name>A0A8J3JPE4_9ACTN</name>
<evidence type="ECO:0000313" key="2">
    <source>
        <dbReference type="Proteomes" id="UP000601223"/>
    </source>
</evidence>
<evidence type="ECO:0000313" key="1">
    <source>
        <dbReference type="EMBL" id="GIF84308.1"/>
    </source>
</evidence>
<dbReference type="PANTHER" id="PTHR31252:SF11">
    <property type="entry name" value="DUF4419 DOMAIN-CONTAINING PROTEIN"/>
    <property type="match status" value="1"/>
</dbReference>
<dbReference type="Pfam" id="PF14388">
    <property type="entry name" value="DUF4419"/>
    <property type="match status" value="1"/>
</dbReference>
<dbReference type="RefSeq" id="WP_203752393.1">
    <property type="nucleotide sequence ID" value="NZ_BONF01000036.1"/>
</dbReference>
<dbReference type="PANTHER" id="PTHR31252">
    <property type="entry name" value="DUF4419 DOMAIN-CONTAINING PROTEIN"/>
    <property type="match status" value="1"/>
</dbReference>
<proteinExistence type="predicted"/>
<protein>
    <recommendedName>
        <fullName evidence="3">DUF4419 domain-containing protein</fullName>
    </recommendedName>
</protein>
<comment type="caution">
    <text evidence="1">The sequence shown here is derived from an EMBL/GenBank/DDBJ whole genome shotgun (WGS) entry which is preliminary data.</text>
</comment>
<reference evidence="1 2" key="1">
    <citation type="submission" date="2021-01" db="EMBL/GenBank/DDBJ databases">
        <title>Whole genome shotgun sequence of Catellatospora bangladeshensis NBRC 107357.</title>
        <authorList>
            <person name="Komaki H."/>
            <person name="Tamura T."/>
        </authorList>
    </citation>
    <scope>NUCLEOTIDE SEQUENCE [LARGE SCALE GENOMIC DNA]</scope>
    <source>
        <strain evidence="1 2">NBRC 107357</strain>
    </source>
</reference>
<organism evidence="1 2">
    <name type="scientific">Catellatospora bangladeshensis</name>
    <dbReference type="NCBI Taxonomy" id="310355"/>
    <lineage>
        <taxon>Bacteria</taxon>
        <taxon>Bacillati</taxon>
        <taxon>Actinomycetota</taxon>
        <taxon>Actinomycetes</taxon>
        <taxon>Micromonosporales</taxon>
        <taxon>Micromonosporaceae</taxon>
        <taxon>Catellatospora</taxon>
    </lineage>
</organism>
<keyword evidence="2" id="KW-1185">Reference proteome</keyword>
<dbReference type="Proteomes" id="UP000601223">
    <property type="component" value="Unassembled WGS sequence"/>
</dbReference>
<gene>
    <name evidence="1" type="ORF">Cba03nite_56570</name>
</gene>
<sequence>MVIFPVDDVVPAAEPLPTVPLRELCPDAITIGGDPDLPVLPPNGVHPLLYAAGRAFAEHRPLVLSPDVVWLTITQGLAQHIRLHAEQLRPLLVNHAGRRRLEITLDGPVPQDADSWRHLVAQYAKLLDDQVTDAALFACDFTTSTDVERTAARVVLLDAYSPYFDVWVYSVCGIPSITLTGTEQDWRTIRTRIDELPRFGLGDWHRSLAPIAEQFVRAASGDVDTAFWQRIYNPADAYGASVTTGWLARLHPYIDEDGVAERVNPLLELPLDEPRDVTVDGRLYFGPGVRPADVPARQSRVVVHVEDRNAGQHHTLALHGGVAAVAQDPDGALRPVAGWHLAPARAEIEDLLDRIEREHVTTPATGSLAHGPADVVAVYRRMASAVLFDGAWRLGPSVPIRHTPVGEDITATAVIELPDGRSICSLHRYREAGYHVAVCRFEEVLTDAGHGITVRNYHFTDDPAEVWLYGTSFAALLEVALDNGGDIESLRSGRLSDLLRPRPEHEG</sequence>
<accession>A0A8J3JPE4</accession>
<dbReference type="AlphaFoldDB" id="A0A8J3JPE4"/>
<dbReference type="EMBL" id="BONF01000036">
    <property type="protein sequence ID" value="GIF84308.1"/>
    <property type="molecule type" value="Genomic_DNA"/>
</dbReference>